<evidence type="ECO:0000313" key="2">
    <source>
        <dbReference type="Proteomes" id="UP001158576"/>
    </source>
</evidence>
<sequence length="123" mass="14891">MMADLTEEERNAYEDQYTRGLRKMRDFRVYTKHFVDEIDCLVSIWPEKVILEERNVPEQCKRLDDMKTMLDQKMWKDADKRPDDIGKKVQNIRKLMQDLENTLKIHFPAAVDRYYLNLINTSF</sequence>
<accession>A0ABN7SR50</accession>
<evidence type="ECO:0000313" key="1">
    <source>
        <dbReference type="EMBL" id="CAG5102725.1"/>
    </source>
</evidence>
<gene>
    <name evidence="1" type="ORF">OKIOD_LOCUS9201</name>
</gene>
<organism evidence="1 2">
    <name type="scientific">Oikopleura dioica</name>
    <name type="common">Tunicate</name>
    <dbReference type="NCBI Taxonomy" id="34765"/>
    <lineage>
        <taxon>Eukaryota</taxon>
        <taxon>Metazoa</taxon>
        <taxon>Chordata</taxon>
        <taxon>Tunicata</taxon>
        <taxon>Appendicularia</taxon>
        <taxon>Copelata</taxon>
        <taxon>Oikopleuridae</taxon>
        <taxon>Oikopleura</taxon>
    </lineage>
</organism>
<protein>
    <submittedName>
        <fullName evidence="1">Oidioi.mRNA.OKI2018_I69.chr1.g436.t1.cds</fullName>
    </submittedName>
</protein>
<dbReference type="EMBL" id="OU015566">
    <property type="protein sequence ID" value="CAG5102725.1"/>
    <property type="molecule type" value="Genomic_DNA"/>
</dbReference>
<reference evidence="1 2" key="1">
    <citation type="submission" date="2021-04" db="EMBL/GenBank/DDBJ databases">
        <authorList>
            <person name="Bliznina A."/>
        </authorList>
    </citation>
    <scope>NUCLEOTIDE SEQUENCE [LARGE SCALE GENOMIC DNA]</scope>
</reference>
<proteinExistence type="predicted"/>
<name>A0ABN7SR50_OIKDI</name>
<keyword evidence="2" id="KW-1185">Reference proteome</keyword>
<dbReference type="Proteomes" id="UP001158576">
    <property type="component" value="Chromosome 1"/>
</dbReference>